<gene>
    <name evidence="2" type="ORF">ANANG_G00232280</name>
</gene>
<comment type="caution">
    <text evidence="2">The sequence shown here is derived from an EMBL/GenBank/DDBJ whole genome shotgun (WGS) entry which is preliminary data.</text>
</comment>
<feature type="compositionally biased region" description="Polar residues" evidence="1">
    <location>
        <begin position="23"/>
        <end position="46"/>
    </location>
</feature>
<organism evidence="2 3">
    <name type="scientific">Anguilla anguilla</name>
    <name type="common">European freshwater eel</name>
    <name type="synonym">Muraena anguilla</name>
    <dbReference type="NCBI Taxonomy" id="7936"/>
    <lineage>
        <taxon>Eukaryota</taxon>
        <taxon>Metazoa</taxon>
        <taxon>Chordata</taxon>
        <taxon>Craniata</taxon>
        <taxon>Vertebrata</taxon>
        <taxon>Euteleostomi</taxon>
        <taxon>Actinopterygii</taxon>
        <taxon>Neopterygii</taxon>
        <taxon>Teleostei</taxon>
        <taxon>Anguilliformes</taxon>
        <taxon>Anguillidae</taxon>
        <taxon>Anguilla</taxon>
    </lineage>
</organism>
<proteinExistence type="predicted"/>
<evidence type="ECO:0000313" key="3">
    <source>
        <dbReference type="Proteomes" id="UP001044222"/>
    </source>
</evidence>
<dbReference type="EMBL" id="JAFIRN010000013">
    <property type="protein sequence ID" value="KAG5836784.1"/>
    <property type="molecule type" value="Genomic_DNA"/>
</dbReference>
<accession>A0A9D3LW05</accession>
<reference evidence="2" key="1">
    <citation type="submission" date="2021-01" db="EMBL/GenBank/DDBJ databases">
        <title>A chromosome-scale assembly of European eel, Anguilla anguilla.</title>
        <authorList>
            <person name="Henkel C."/>
            <person name="Jong-Raadsen S.A."/>
            <person name="Dufour S."/>
            <person name="Weltzien F.-A."/>
            <person name="Palstra A.P."/>
            <person name="Pelster B."/>
            <person name="Spaink H.P."/>
            <person name="Van Den Thillart G.E."/>
            <person name="Jansen H."/>
            <person name="Zahm M."/>
            <person name="Klopp C."/>
            <person name="Cedric C."/>
            <person name="Louis A."/>
            <person name="Berthelot C."/>
            <person name="Parey E."/>
            <person name="Roest Crollius H."/>
            <person name="Montfort J."/>
            <person name="Robinson-Rechavi M."/>
            <person name="Bucao C."/>
            <person name="Bouchez O."/>
            <person name="Gislard M."/>
            <person name="Lluch J."/>
            <person name="Milhes M."/>
            <person name="Lampietro C."/>
            <person name="Lopez Roques C."/>
            <person name="Donnadieu C."/>
            <person name="Braasch I."/>
            <person name="Desvignes T."/>
            <person name="Postlethwait J."/>
            <person name="Bobe J."/>
            <person name="Guiguen Y."/>
            <person name="Dirks R."/>
        </authorList>
    </citation>
    <scope>NUCLEOTIDE SEQUENCE</scope>
    <source>
        <strain evidence="2">Tag_6206</strain>
        <tissue evidence="2">Liver</tissue>
    </source>
</reference>
<evidence type="ECO:0000256" key="1">
    <source>
        <dbReference type="SAM" id="MobiDB-lite"/>
    </source>
</evidence>
<sequence>MHHRLQAQPHTPPNEPALLLTDGGTSWASTQRSVQNQRRGWTSTREFFSEKTTRF</sequence>
<evidence type="ECO:0000313" key="2">
    <source>
        <dbReference type="EMBL" id="KAG5836784.1"/>
    </source>
</evidence>
<dbReference type="Proteomes" id="UP001044222">
    <property type="component" value="Chromosome 13"/>
</dbReference>
<feature type="region of interest" description="Disordered" evidence="1">
    <location>
        <begin position="1"/>
        <end position="55"/>
    </location>
</feature>
<dbReference type="AlphaFoldDB" id="A0A9D3LW05"/>
<name>A0A9D3LW05_ANGAN</name>
<protein>
    <submittedName>
        <fullName evidence="2">Uncharacterized protein</fullName>
    </submittedName>
</protein>
<keyword evidence="3" id="KW-1185">Reference proteome</keyword>